<keyword evidence="1" id="KW-0732">Signal</keyword>
<dbReference type="EMBL" id="JADUMB010000008">
    <property type="protein sequence ID" value="MBH1922351.1"/>
    <property type="molecule type" value="Genomic_DNA"/>
</dbReference>
<dbReference type="InterPro" id="IPR010546">
    <property type="entry name" value="DUF1120"/>
</dbReference>
<accession>A0ABS0M4U0</accession>
<evidence type="ECO:0000256" key="1">
    <source>
        <dbReference type="SAM" id="SignalP"/>
    </source>
</evidence>
<name>A0ABS0M4U0_9GAMM</name>
<feature type="chain" id="PRO_5045322359" evidence="1">
    <location>
        <begin position="24"/>
        <end position="213"/>
    </location>
</feature>
<comment type="caution">
    <text evidence="2">The sequence shown here is derived from an EMBL/GenBank/DDBJ whole genome shotgun (WGS) entry which is preliminary data.</text>
</comment>
<reference evidence="2 3" key="1">
    <citation type="submission" date="2020-11" db="EMBL/GenBank/DDBJ databases">
        <title>Enhanced detection system for hospital associated transmission using whole genome sequencing surveillance.</title>
        <authorList>
            <person name="Harrison L.H."/>
            <person name="Van Tyne D."/>
            <person name="Marsh J.W."/>
            <person name="Griffith M.P."/>
            <person name="Snyder D.J."/>
            <person name="Cooper V.S."/>
            <person name="Mustapha M."/>
        </authorList>
    </citation>
    <scope>NUCLEOTIDE SEQUENCE [LARGE SCALE GENOMIC DNA]</scope>
    <source>
        <strain evidence="2 3">SER00227</strain>
    </source>
</reference>
<dbReference type="Proteomes" id="UP000635335">
    <property type="component" value="Unassembled WGS sequence"/>
</dbReference>
<dbReference type="Pfam" id="PF06551">
    <property type="entry name" value="DUF1120"/>
    <property type="match status" value="1"/>
</dbReference>
<dbReference type="RefSeq" id="WP_100219118.1">
    <property type="nucleotide sequence ID" value="NZ_JADUMB010000008.1"/>
</dbReference>
<proteinExistence type="predicted"/>
<sequence>MMKKTVISASIIAVMMMANQVSAASMSPELKVKGQMAVPSCEVVIANDGVFDLGKLSNTLINSTASTALAKSQKQLAVNCEAETFLNFTVVDNREGTASVTGGTHFGLGGVNGAGKLGYYKVSVLNATVNALSSSLYSVKKGTTTFSAASSVYIDKNNVIGWAKSGNVQNSGKIFSAVLEVEPYLASTKDMNGPITDNVKLDGSSTLSFAYGI</sequence>
<feature type="signal peptide" evidence="1">
    <location>
        <begin position="1"/>
        <end position="23"/>
    </location>
</feature>
<keyword evidence="3" id="KW-1185">Reference proteome</keyword>
<organism evidence="2 3">
    <name type="scientific">Serratia surfactantfaciens</name>
    <dbReference type="NCBI Taxonomy" id="2741499"/>
    <lineage>
        <taxon>Bacteria</taxon>
        <taxon>Pseudomonadati</taxon>
        <taxon>Pseudomonadota</taxon>
        <taxon>Gammaproteobacteria</taxon>
        <taxon>Enterobacterales</taxon>
        <taxon>Yersiniaceae</taxon>
        <taxon>Serratia</taxon>
    </lineage>
</organism>
<gene>
    <name evidence="2" type="ORF">I5U16_19600</name>
</gene>
<evidence type="ECO:0000313" key="2">
    <source>
        <dbReference type="EMBL" id="MBH1922351.1"/>
    </source>
</evidence>
<evidence type="ECO:0000313" key="3">
    <source>
        <dbReference type="Proteomes" id="UP000635335"/>
    </source>
</evidence>
<protein>
    <submittedName>
        <fullName evidence="2">DUF1120 domain-containing protein</fullName>
    </submittedName>
</protein>